<organism evidence="1 2">
    <name type="scientific">Xylaria bambusicola</name>
    <dbReference type="NCBI Taxonomy" id="326684"/>
    <lineage>
        <taxon>Eukaryota</taxon>
        <taxon>Fungi</taxon>
        <taxon>Dikarya</taxon>
        <taxon>Ascomycota</taxon>
        <taxon>Pezizomycotina</taxon>
        <taxon>Sordariomycetes</taxon>
        <taxon>Xylariomycetidae</taxon>
        <taxon>Xylariales</taxon>
        <taxon>Xylariaceae</taxon>
        <taxon>Xylaria</taxon>
    </lineage>
</organism>
<proteinExistence type="predicted"/>
<comment type="caution">
    <text evidence="1">The sequence shown here is derived from an EMBL/GenBank/DDBJ whole genome shotgun (WGS) entry which is preliminary data.</text>
</comment>
<name>A0AAN7UZ25_9PEZI</name>
<evidence type="ECO:0000313" key="1">
    <source>
        <dbReference type="EMBL" id="KAK5636378.1"/>
    </source>
</evidence>
<accession>A0AAN7UZ25</accession>
<keyword evidence="2" id="KW-1185">Reference proteome</keyword>
<dbReference type="Proteomes" id="UP001305414">
    <property type="component" value="Unassembled WGS sequence"/>
</dbReference>
<gene>
    <name evidence="1" type="ORF">RRF57_012090</name>
</gene>
<protein>
    <submittedName>
        <fullName evidence="1">Uncharacterized protein</fullName>
    </submittedName>
</protein>
<dbReference type="AlphaFoldDB" id="A0AAN7UZ25"/>
<sequence length="66" mass="7041">MKTILYHRYSDDQFDNAPSLCMNLAMVLTSSCSGTGPCPTPCGSACLVYTGLTDVDYAKLSNILTA</sequence>
<dbReference type="EMBL" id="JAWHQM010000067">
    <property type="protein sequence ID" value="KAK5636378.1"/>
    <property type="molecule type" value="Genomic_DNA"/>
</dbReference>
<reference evidence="1 2" key="1">
    <citation type="submission" date="2023-10" db="EMBL/GenBank/DDBJ databases">
        <title>Draft genome sequence of Xylaria bambusicola isolate GMP-LS, the root and basal stem rot pathogen of sugarcane in Indonesia.</title>
        <authorList>
            <person name="Selvaraj P."/>
            <person name="Muralishankar V."/>
            <person name="Muruganantham S."/>
            <person name="Sp S."/>
            <person name="Haryani S."/>
            <person name="Lau K.J.X."/>
            <person name="Naqvi N.I."/>
        </authorList>
    </citation>
    <scope>NUCLEOTIDE SEQUENCE [LARGE SCALE GENOMIC DNA]</scope>
    <source>
        <strain evidence="1">GMP-LS</strain>
    </source>
</reference>
<dbReference type="PROSITE" id="PS51257">
    <property type="entry name" value="PROKAR_LIPOPROTEIN"/>
    <property type="match status" value="1"/>
</dbReference>
<evidence type="ECO:0000313" key="2">
    <source>
        <dbReference type="Proteomes" id="UP001305414"/>
    </source>
</evidence>